<reference evidence="3" key="1">
    <citation type="submission" date="2022-01" db="EMBL/GenBank/DDBJ databases">
        <authorList>
            <person name="King R."/>
        </authorList>
    </citation>
    <scope>NUCLEOTIDE SEQUENCE</scope>
</reference>
<accession>A0A9P0NDD5</accession>
<feature type="signal peptide" evidence="2">
    <location>
        <begin position="1"/>
        <end position="18"/>
    </location>
</feature>
<proteinExistence type="predicted"/>
<dbReference type="OrthoDB" id="5789657at2759"/>
<protein>
    <submittedName>
        <fullName evidence="3">Uncharacterized protein</fullName>
    </submittedName>
</protein>
<name>A0A9P0NDD5_9DIPT</name>
<organism evidence="3 4">
    <name type="scientific">Chironomus riparius</name>
    <dbReference type="NCBI Taxonomy" id="315576"/>
    <lineage>
        <taxon>Eukaryota</taxon>
        <taxon>Metazoa</taxon>
        <taxon>Ecdysozoa</taxon>
        <taxon>Arthropoda</taxon>
        <taxon>Hexapoda</taxon>
        <taxon>Insecta</taxon>
        <taxon>Pterygota</taxon>
        <taxon>Neoptera</taxon>
        <taxon>Endopterygota</taxon>
        <taxon>Diptera</taxon>
        <taxon>Nematocera</taxon>
        <taxon>Chironomoidea</taxon>
        <taxon>Chironomidae</taxon>
        <taxon>Chironominae</taxon>
        <taxon>Chironomus</taxon>
    </lineage>
</organism>
<feature type="chain" id="PRO_5040292522" evidence="2">
    <location>
        <begin position="19"/>
        <end position="95"/>
    </location>
</feature>
<reference evidence="3" key="2">
    <citation type="submission" date="2022-10" db="EMBL/GenBank/DDBJ databases">
        <authorList>
            <consortium name="ENA_rothamsted_submissions"/>
            <consortium name="culmorum"/>
            <person name="King R."/>
        </authorList>
    </citation>
    <scope>NUCLEOTIDE SEQUENCE</scope>
</reference>
<dbReference type="Proteomes" id="UP001153620">
    <property type="component" value="Chromosome 1"/>
</dbReference>
<evidence type="ECO:0000256" key="1">
    <source>
        <dbReference type="SAM" id="MobiDB-lite"/>
    </source>
</evidence>
<dbReference type="EMBL" id="OU895877">
    <property type="protein sequence ID" value="CAH1713849.1"/>
    <property type="molecule type" value="Genomic_DNA"/>
</dbReference>
<gene>
    <name evidence="3" type="ORF">CHIRRI_LOCUS3175</name>
</gene>
<keyword evidence="4" id="KW-1185">Reference proteome</keyword>
<dbReference type="AlphaFoldDB" id="A0A9P0NDD5"/>
<evidence type="ECO:0000313" key="4">
    <source>
        <dbReference type="Proteomes" id="UP001153620"/>
    </source>
</evidence>
<feature type="region of interest" description="Disordered" evidence="1">
    <location>
        <begin position="30"/>
        <end position="51"/>
    </location>
</feature>
<keyword evidence="2" id="KW-0732">Signal</keyword>
<evidence type="ECO:0000313" key="3">
    <source>
        <dbReference type="EMBL" id="CAH1713849.1"/>
    </source>
</evidence>
<sequence>MLKVVFVVLCLMLAVVAAYPSEDVVKNDQSVSVERSESAESEEQDLSGAESRYGGFGGFGHGFGGLGHLGGLGGLGFGRGFGKELMIYRGCSLIT</sequence>
<evidence type="ECO:0000256" key="2">
    <source>
        <dbReference type="SAM" id="SignalP"/>
    </source>
</evidence>